<dbReference type="EMBL" id="QQAV01000001">
    <property type="protein sequence ID" value="RDI28805.1"/>
    <property type="molecule type" value="Genomic_DNA"/>
</dbReference>
<feature type="transmembrane region" description="Helical" evidence="1">
    <location>
        <begin position="116"/>
        <end position="134"/>
    </location>
</feature>
<dbReference type="Proteomes" id="UP000255265">
    <property type="component" value="Unassembled WGS sequence"/>
</dbReference>
<feature type="transmembrane region" description="Helical" evidence="1">
    <location>
        <begin position="167"/>
        <end position="198"/>
    </location>
</feature>
<gene>
    <name evidence="2" type="ORF">DFR41_101561</name>
</gene>
<name>A0A370FP02_9BURK</name>
<feature type="transmembrane region" description="Helical" evidence="1">
    <location>
        <begin position="294"/>
        <end position="312"/>
    </location>
</feature>
<accession>A0A370FP02</accession>
<evidence type="ECO:0000313" key="3">
    <source>
        <dbReference type="Proteomes" id="UP000255265"/>
    </source>
</evidence>
<feature type="transmembrane region" description="Helical" evidence="1">
    <location>
        <begin position="333"/>
        <end position="351"/>
    </location>
</feature>
<evidence type="ECO:0000256" key="1">
    <source>
        <dbReference type="SAM" id="Phobius"/>
    </source>
</evidence>
<feature type="transmembrane region" description="Helical" evidence="1">
    <location>
        <begin position="357"/>
        <end position="377"/>
    </location>
</feature>
<dbReference type="AlphaFoldDB" id="A0A370FP02"/>
<keyword evidence="1" id="KW-1133">Transmembrane helix</keyword>
<organism evidence="2 3">
    <name type="scientific">Pseudacidovorax intermedius</name>
    <dbReference type="NCBI Taxonomy" id="433924"/>
    <lineage>
        <taxon>Bacteria</taxon>
        <taxon>Pseudomonadati</taxon>
        <taxon>Pseudomonadota</taxon>
        <taxon>Betaproteobacteria</taxon>
        <taxon>Burkholderiales</taxon>
        <taxon>Comamonadaceae</taxon>
        <taxon>Pseudacidovorax</taxon>
    </lineage>
</organism>
<keyword evidence="3" id="KW-1185">Reference proteome</keyword>
<comment type="caution">
    <text evidence="2">The sequence shown here is derived from an EMBL/GenBank/DDBJ whole genome shotgun (WGS) entry which is preliminary data.</text>
</comment>
<feature type="transmembrane region" description="Helical" evidence="1">
    <location>
        <begin position="140"/>
        <end position="160"/>
    </location>
</feature>
<feature type="transmembrane region" description="Helical" evidence="1">
    <location>
        <begin position="210"/>
        <end position="230"/>
    </location>
</feature>
<evidence type="ECO:0000313" key="2">
    <source>
        <dbReference type="EMBL" id="RDI28805.1"/>
    </source>
</evidence>
<sequence length="673" mass="75578">MRPVSKKIHAGTLLFLLLSTIFWTLIAGKDLNFDFRNYHLYSAYSFLHDRLEKDYFPAAVSGYLNPLAEVPIYAMIMAQWDDRLVAIFIALSHFPVFFFIWKIAELVTADSRIDRSFACAAATILAFLSPIQLTTLSNSFADPAAGLFTVIGIYLVLNFGANASLRLILLAGVMFGVGAGLKLTNLILVPGAFVALLFRPGHASCKLKALAVLAAGCLLGFLITNGWWAAKLYAHFGNPIFPLYNSLFKSPDFIQSDFSDRRMLSYGGWTWLVLPFSMLRSGTMIYSENSAPDLRPFFLVLSFVGAAVFMAARKIKRNWSEGAVAIKPDAPKARRLLWVYFLVSYFLWGTMSGIGRYAYVLWLLVGPLLLGMMAAYWPQSLTRITLGVAVALQVVVLALNGNLYWSAHYWNGKWVDLEIPEPLKNEPATYLLHGVQSNSFIAPYLHPDSRFSNFTGQYVQPVGSRMSEKMKQFLSDTTHPIRLVFETNYKSGYNALALSPGTREELDSFLSGYGLRVSNMECKTILLKGSPLGKTLAGVGWVPPTPQQKDENIAAVMWVCDLERLPELELQEALKKYDAIDRVFDSIEDSCGSALAPHRIQTVRSLNGWFRNYFNTITVLMVNDDDIFIHPNLSMLTFPMGKLSEWNKHPIECPDIMKKMRETDFVFTPPVHR</sequence>
<feature type="transmembrane region" description="Helical" evidence="1">
    <location>
        <begin position="84"/>
        <end position="104"/>
    </location>
</feature>
<protein>
    <submittedName>
        <fullName evidence="2">Uncharacterized protein</fullName>
    </submittedName>
</protein>
<proteinExistence type="predicted"/>
<feature type="transmembrane region" description="Helical" evidence="1">
    <location>
        <begin position="384"/>
        <end position="405"/>
    </location>
</feature>
<feature type="transmembrane region" description="Helical" evidence="1">
    <location>
        <begin position="263"/>
        <end position="282"/>
    </location>
</feature>
<keyword evidence="1" id="KW-0472">Membrane</keyword>
<reference evidence="2 3" key="1">
    <citation type="submission" date="2018-07" db="EMBL/GenBank/DDBJ databases">
        <title>Genomic Encyclopedia of Type Strains, Phase IV (KMG-IV): sequencing the most valuable type-strain genomes for metagenomic binning, comparative biology and taxonomic classification.</title>
        <authorList>
            <person name="Goeker M."/>
        </authorList>
    </citation>
    <scope>NUCLEOTIDE SEQUENCE [LARGE SCALE GENOMIC DNA]</scope>
    <source>
        <strain evidence="2 3">DSM 21352</strain>
    </source>
</reference>
<keyword evidence="1" id="KW-0812">Transmembrane</keyword>